<feature type="compositionally biased region" description="Basic and acidic residues" evidence="6">
    <location>
        <begin position="20"/>
        <end position="38"/>
    </location>
</feature>
<organism evidence="7 8">
    <name type="scientific">Hirsutella minnesotensis 3608</name>
    <dbReference type="NCBI Taxonomy" id="1043627"/>
    <lineage>
        <taxon>Eukaryota</taxon>
        <taxon>Fungi</taxon>
        <taxon>Dikarya</taxon>
        <taxon>Ascomycota</taxon>
        <taxon>Pezizomycotina</taxon>
        <taxon>Sordariomycetes</taxon>
        <taxon>Hypocreomycetidae</taxon>
        <taxon>Hypocreales</taxon>
        <taxon>Ophiocordycipitaceae</taxon>
        <taxon>Hirsutella</taxon>
    </lineage>
</organism>
<gene>
    <name evidence="7" type="ORF">HIM_04537</name>
</gene>
<dbReference type="AlphaFoldDB" id="A0A0F7ZL75"/>
<dbReference type="PANTHER" id="PTHR15263">
    <property type="entry name" value="I-KAPPA-B-LIKE PROTEIN IKBL"/>
    <property type="match status" value="1"/>
</dbReference>
<evidence type="ECO:0000256" key="2">
    <source>
        <dbReference type="ARBA" id="ARBA00022553"/>
    </source>
</evidence>
<evidence type="ECO:0000256" key="5">
    <source>
        <dbReference type="ARBA" id="ARBA00023242"/>
    </source>
</evidence>
<evidence type="ECO:0000256" key="6">
    <source>
        <dbReference type="SAM" id="MobiDB-lite"/>
    </source>
</evidence>
<proteinExistence type="predicted"/>
<feature type="compositionally biased region" description="Basic and acidic residues" evidence="6">
    <location>
        <begin position="46"/>
        <end position="60"/>
    </location>
</feature>
<feature type="compositionally biased region" description="Basic residues" evidence="6">
    <location>
        <begin position="103"/>
        <end position="121"/>
    </location>
</feature>
<keyword evidence="4" id="KW-0040">ANK repeat</keyword>
<dbReference type="GO" id="GO:0043124">
    <property type="term" value="P:negative regulation of canonical NF-kappaB signal transduction"/>
    <property type="evidence" value="ECO:0007669"/>
    <property type="project" value="InterPro"/>
</dbReference>
<keyword evidence="2" id="KW-0597">Phosphoprotein</keyword>
<feature type="compositionally biased region" description="Basic and acidic residues" evidence="6">
    <location>
        <begin position="86"/>
        <end position="102"/>
    </location>
</feature>
<dbReference type="OrthoDB" id="412109at2759"/>
<evidence type="ECO:0000313" key="7">
    <source>
        <dbReference type="EMBL" id="KJZ76081.1"/>
    </source>
</evidence>
<keyword evidence="3" id="KW-0677">Repeat</keyword>
<dbReference type="InterPro" id="IPR038753">
    <property type="entry name" value="NFKBIL1"/>
</dbReference>
<feature type="region of interest" description="Disordered" evidence="6">
    <location>
        <begin position="211"/>
        <end position="263"/>
    </location>
</feature>
<feature type="region of interest" description="Disordered" evidence="6">
    <location>
        <begin position="1"/>
        <end position="155"/>
    </location>
</feature>
<accession>A0A0F7ZL75</accession>
<evidence type="ECO:0000256" key="4">
    <source>
        <dbReference type="ARBA" id="ARBA00023043"/>
    </source>
</evidence>
<keyword evidence="5" id="KW-0539">Nucleus</keyword>
<dbReference type="Proteomes" id="UP000054481">
    <property type="component" value="Unassembled WGS sequence"/>
</dbReference>
<feature type="compositionally biased region" description="Low complexity" evidence="6">
    <location>
        <begin position="122"/>
        <end position="137"/>
    </location>
</feature>
<dbReference type="GO" id="GO:0005634">
    <property type="term" value="C:nucleus"/>
    <property type="evidence" value="ECO:0007669"/>
    <property type="project" value="UniProtKB-SubCell"/>
</dbReference>
<evidence type="ECO:0000256" key="3">
    <source>
        <dbReference type="ARBA" id="ARBA00022737"/>
    </source>
</evidence>
<reference evidence="7 8" key="1">
    <citation type="journal article" date="2014" name="Genome Biol. Evol.">
        <title>Comparative genomics and transcriptomics analyses reveal divergent lifestyle features of nematode endoparasitic fungus Hirsutella minnesotensis.</title>
        <authorList>
            <person name="Lai Y."/>
            <person name="Liu K."/>
            <person name="Zhang X."/>
            <person name="Zhang X."/>
            <person name="Li K."/>
            <person name="Wang N."/>
            <person name="Shu C."/>
            <person name="Wu Y."/>
            <person name="Wang C."/>
            <person name="Bushley K.E."/>
            <person name="Xiang M."/>
            <person name="Liu X."/>
        </authorList>
    </citation>
    <scope>NUCLEOTIDE SEQUENCE [LARGE SCALE GENOMIC DNA]</scope>
    <source>
        <strain evidence="7 8">3608</strain>
    </source>
</reference>
<dbReference type="PANTHER" id="PTHR15263:SF1">
    <property type="entry name" value="NF-KAPPA-B INHIBITOR-LIKE PROTEIN 1"/>
    <property type="match status" value="1"/>
</dbReference>
<comment type="subcellular location">
    <subcellularLocation>
        <location evidence="1">Nucleus</location>
    </subcellularLocation>
</comment>
<protein>
    <submittedName>
        <fullName evidence="7">Uncharacterized protein</fullName>
    </submittedName>
</protein>
<name>A0A0F7ZL75_9HYPO</name>
<evidence type="ECO:0000256" key="1">
    <source>
        <dbReference type="ARBA" id="ARBA00004123"/>
    </source>
</evidence>
<feature type="compositionally biased region" description="Basic residues" evidence="6">
    <location>
        <begin position="62"/>
        <end position="81"/>
    </location>
</feature>
<sequence>MSNAPPSPKRRHILSSINPDRPENFSDKYDKAARRERSPTPQYAEATEHKPQDDVEEPLRPRPTRLKLKKSSRRHRSRSWSRTRLSPRDEDARDPPRHESDRRHHSRRHRSRKYRHRHSRRSPNSPRASSASRATPDIPGPPPLDPEAAFRESLFDAMADDEGAMYWESVYGQPIHVYSNEKVGPQGKLERMTDEEYAAYVRQKMYEKTHAGLLEEKARREEQSKRKREEEKQRRRQQDEQARHSRKLQDEMEQSLRRGEARKQRKEWDTRWTQYTDAWASWNGDVAKLPWPSKDGARLGVDEKGVRAFFVQCLNLKDIGERAFVAKLKEERVRWHPDKIQQRLGGTVDASVMKDVTAVFQIIDRLWGEMRR</sequence>
<dbReference type="EMBL" id="KQ030513">
    <property type="protein sequence ID" value="KJZ76081.1"/>
    <property type="molecule type" value="Genomic_DNA"/>
</dbReference>
<evidence type="ECO:0000313" key="8">
    <source>
        <dbReference type="Proteomes" id="UP000054481"/>
    </source>
</evidence>
<keyword evidence="8" id="KW-1185">Reference proteome</keyword>